<evidence type="ECO:0000256" key="1">
    <source>
        <dbReference type="SAM" id="Coils"/>
    </source>
</evidence>
<keyword evidence="1" id="KW-0175">Coiled coil</keyword>
<feature type="region of interest" description="Disordered" evidence="2">
    <location>
        <begin position="123"/>
        <end position="142"/>
    </location>
</feature>
<feature type="region of interest" description="Disordered" evidence="2">
    <location>
        <begin position="801"/>
        <end position="1174"/>
    </location>
</feature>
<dbReference type="InterPro" id="IPR035899">
    <property type="entry name" value="DBL_dom_sf"/>
</dbReference>
<name>A0A2N5SPP3_9BASI</name>
<feature type="compositionally biased region" description="Low complexity" evidence="2">
    <location>
        <begin position="997"/>
        <end position="1011"/>
    </location>
</feature>
<proteinExistence type="predicted"/>
<dbReference type="GO" id="GO:2000431">
    <property type="term" value="P:regulation of cytokinesis, actomyosin contractile ring assembly"/>
    <property type="evidence" value="ECO:0007669"/>
    <property type="project" value="InterPro"/>
</dbReference>
<dbReference type="SMART" id="SM00325">
    <property type="entry name" value="RhoGEF"/>
    <property type="match status" value="1"/>
</dbReference>
<dbReference type="GO" id="GO:0005096">
    <property type="term" value="F:GTPase activator activity"/>
    <property type="evidence" value="ECO:0007669"/>
    <property type="project" value="InterPro"/>
</dbReference>
<dbReference type="PANTHER" id="PTHR16777">
    <property type="entry name" value="PROTEIN ECT2"/>
    <property type="match status" value="1"/>
</dbReference>
<dbReference type="Gene3D" id="1.20.900.10">
    <property type="entry name" value="Dbl homology (DH) domain"/>
    <property type="match status" value="1"/>
</dbReference>
<feature type="compositionally biased region" description="Polar residues" evidence="2">
    <location>
        <begin position="763"/>
        <end position="772"/>
    </location>
</feature>
<dbReference type="GO" id="GO:0005634">
    <property type="term" value="C:nucleus"/>
    <property type="evidence" value="ECO:0007669"/>
    <property type="project" value="InterPro"/>
</dbReference>
<evidence type="ECO:0000313" key="4">
    <source>
        <dbReference type="EMBL" id="PLW15206.1"/>
    </source>
</evidence>
<feature type="compositionally biased region" description="Low complexity" evidence="2">
    <location>
        <begin position="557"/>
        <end position="580"/>
    </location>
</feature>
<feature type="domain" description="DH" evidence="3">
    <location>
        <begin position="161"/>
        <end position="403"/>
    </location>
</feature>
<feature type="compositionally biased region" description="Polar residues" evidence="2">
    <location>
        <begin position="43"/>
        <end position="62"/>
    </location>
</feature>
<dbReference type="GO" id="GO:0005938">
    <property type="term" value="C:cell cortex"/>
    <property type="evidence" value="ECO:0007669"/>
    <property type="project" value="TreeGrafter"/>
</dbReference>
<comment type="caution">
    <text evidence="4">The sequence shown here is derived from an EMBL/GenBank/DDBJ whole genome shotgun (WGS) entry which is preliminary data.</text>
</comment>
<feature type="region of interest" description="Disordered" evidence="2">
    <location>
        <begin position="1226"/>
        <end position="1261"/>
    </location>
</feature>
<dbReference type="GO" id="GO:0000281">
    <property type="term" value="P:mitotic cytokinesis"/>
    <property type="evidence" value="ECO:0007669"/>
    <property type="project" value="TreeGrafter"/>
</dbReference>
<evidence type="ECO:0000313" key="5">
    <source>
        <dbReference type="Proteomes" id="UP000235392"/>
    </source>
</evidence>
<organism evidence="4 5">
    <name type="scientific">Puccinia coronata f. sp. avenae</name>
    <dbReference type="NCBI Taxonomy" id="200324"/>
    <lineage>
        <taxon>Eukaryota</taxon>
        <taxon>Fungi</taxon>
        <taxon>Dikarya</taxon>
        <taxon>Basidiomycota</taxon>
        <taxon>Pucciniomycotina</taxon>
        <taxon>Pucciniomycetes</taxon>
        <taxon>Pucciniales</taxon>
        <taxon>Pucciniaceae</taxon>
        <taxon>Puccinia</taxon>
    </lineage>
</organism>
<reference evidence="4 5" key="1">
    <citation type="submission" date="2017-11" db="EMBL/GenBank/DDBJ databases">
        <title>De novo assembly and phasing of dikaryotic genomes from two isolates of Puccinia coronata f. sp. avenae, the causal agent of oat crown rust.</title>
        <authorList>
            <person name="Miller M.E."/>
            <person name="Zhang Y."/>
            <person name="Omidvar V."/>
            <person name="Sperschneider J."/>
            <person name="Schwessinger B."/>
            <person name="Raley C."/>
            <person name="Palmer J.M."/>
            <person name="Garnica D."/>
            <person name="Upadhyaya N."/>
            <person name="Rathjen J."/>
            <person name="Taylor J.M."/>
            <person name="Park R.F."/>
            <person name="Dodds P.N."/>
            <person name="Hirsch C.D."/>
            <person name="Kianian S.F."/>
            <person name="Figueroa M."/>
        </authorList>
    </citation>
    <scope>NUCLEOTIDE SEQUENCE [LARGE SCALE GENOMIC DNA]</scope>
    <source>
        <strain evidence="4">12SD80</strain>
    </source>
</reference>
<evidence type="ECO:0000259" key="3">
    <source>
        <dbReference type="PROSITE" id="PS50010"/>
    </source>
</evidence>
<dbReference type="PANTHER" id="PTHR16777:SF2">
    <property type="entry name" value="PROTEIN ECT2"/>
    <property type="match status" value="1"/>
</dbReference>
<evidence type="ECO:0000256" key="2">
    <source>
        <dbReference type="SAM" id="MobiDB-lite"/>
    </source>
</evidence>
<dbReference type="Proteomes" id="UP000235392">
    <property type="component" value="Unassembled WGS sequence"/>
</dbReference>
<feature type="region of interest" description="Disordered" evidence="2">
    <location>
        <begin position="551"/>
        <end position="582"/>
    </location>
</feature>
<accession>A0A2N5SPP3</accession>
<feature type="compositionally biased region" description="Gly residues" evidence="2">
    <location>
        <begin position="1227"/>
        <end position="1247"/>
    </location>
</feature>
<dbReference type="Pfam" id="PF00621">
    <property type="entry name" value="RhoGEF"/>
    <property type="match status" value="1"/>
</dbReference>
<feature type="compositionally biased region" description="Polar residues" evidence="2">
    <location>
        <begin position="9"/>
        <end position="20"/>
    </location>
</feature>
<sequence length="1456" mass="158086">MDSPRIIIAQQQPLRQQHSLSKPRPISYHPSGAATSQQQTTTPRPHSTLMHQQTTPPSLQTLSQLRPLPTLNTLNSPPTSTTKSTLVDVVVEGMGGGNDPGEGWQVPPELVFFLRSLGERLDPFSPTGNQSSSASGPTGHTKSLTAALNHATLRPTTEQAAIMALFTELVVTERAYLKRIAALNQSYAIPLKNFSKSSQTKIIDKYEATSMFGKIEAVVSANTSLLNVLETCLQMLEQEPSAGHWAHLLSNELLNIQRPYRDYLAGYDIIKETEQKLLKKSEGFRQFCERTKEAMYDDGMGRVGLRELLMEPVQRVTRYILIFEQMLKKMSSNDEARSGLLSCIAICNRLAVCELDPETIKAATMYGLARSIDHFPPILVKQYRYFIDAIDVLDIIPDTPNPTVLHCTLFLFNDTIVIAKKPSNGQLTGKVLAGLDDMDRLVAAMIKSKGTSSSLNSVVSGSTDFFSKSLGVHNTPTKLKKGSMRFKGLIDVHDVIVANEAGPTGVVGSTSEVSFDLYLDRPPQDVSERWTDRRYRHYVVCAPPTPTAALSGHEKSLSLSSHPTSSHHQSSIPLHPTSHSLSHKSHLHLRSQHAVNAALAERDRFLDNLRKCQALVKAADDRSTVMRTKFVNENDNQAVIDSFWNLYDKQTYLAEQRKHRVVLQLVGTDVVDPLQFVTESVDPAPPLMIIRAHFNDPDDPDCRVHVRRKPNHVFTSLNASIDKAEEDIVVQTECLSGLIVRIIQAYGIADIPNRGNTIFSTSMQQQYSGTTNPPSPSRGFRAKSGSILMENNVNSALPHRLFGAHHGKDGGLSRTKSIKSSAHSKGVSSSSVTLSQPGTPTPALREIQPTATRSPGGPVWYRNAPKGVGVSRGDNGPSRFAPKEALGGDPGDSNVTLYDDLPRLREEPEDERTDRSSSPARSTLKGKARGGSAFEAEEEEQEEQERDGEPESESMCSSVSGLSSYEDETEEKRSMNGGTRTRGGLVGPRQPVVALERGNSISSSRSNSMNRKMTRAMSEPPGKEGKSGGLGGGFRIPETVLQTGADRFAAASGSRNVSGSSLGKRSRSVDAHADPSDADTERDERVKRVQTLPLVVRKPPPPAPDPAISSASAPAPAPAPEHSKTVDGRNSPARPAQHRGPPPFNSDAATHSSLHPDHHDDDDQGDTQVSAVDHTDEAVLMRVEEIGTTDLYHDIKGRIKLMKSQLKKLKHELGKLDLAPPAVASGAGVGAGEGASSSTGGGGGTGLRGSRAMNGSIPRSPRKLHLSEVAKATEHASLLKASPHSVPVPAASSSSSSTAVAAAAALAALVADIDKSADGIDRKVRQVQTVETDAFQAQHTRYTRALSRVEKEVQKTRNSVLMERAQHEVTRSMQAGLELENSHLYDAFNEELDKMFNDIQLPPAQSLNLLIQDLKRIAEERGKLSTLLGSTQRQLELECAKSGCLENLLRDAGLLS</sequence>
<feature type="compositionally biased region" description="Acidic residues" evidence="2">
    <location>
        <begin position="935"/>
        <end position="952"/>
    </location>
</feature>
<feature type="region of interest" description="Disordered" evidence="2">
    <location>
        <begin position="1"/>
        <end position="62"/>
    </location>
</feature>
<dbReference type="EMBL" id="PGCI01000803">
    <property type="protein sequence ID" value="PLW15206.1"/>
    <property type="molecule type" value="Genomic_DNA"/>
</dbReference>
<dbReference type="GO" id="GO:0005085">
    <property type="term" value="F:guanyl-nucleotide exchange factor activity"/>
    <property type="evidence" value="ECO:0007669"/>
    <property type="project" value="InterPro"/>
</dbReference>
<feature type="compositionally biased region" description="Polar residues" evidence="2">
    <location>
        <begin position="126"/>
        <end position="142"/>
    </location>
</feature>
<protein>
    <recommendedName>
        <fullName evidence="3">DH domain-containing protein</fullName>
    </recommendedName>
</protein>
<feature type="coiled-coil region" evidence="1">
    <location>
        <begin position="1192"/>
        <end position="1219"/>
    </location>
</feature>
<feature type="compositionally biased region" description="Polar residues" evidence="2">
    <location>
        <begin position="1053"/>
        <end position="1063"/>
    </location>
</feature>
<dbReference type="SUPFAM" id="SSF48065">
    <property type="entry name" value="DBL homology domain (DH-domain)"/>
    <property type="match status" value="1"/>
</dbReference>
<gene>
    <name evidence="4" type="ORF">PCASD_20296</name>
</gene>
<dbReference type="PROSITE" id="PS50010">
    <property type="entry name" value="DH_2"/>
    <property type="match status" value="1"/>
</dbReference>
<feature type="region of interest" description="Disordered" evidence="2">
    <location>
        <begin position="763"/>
        <end position="782"/>
    </location>
</feature>
<dbReference type="InterPro" id="IPR026817">
    <property type="entry name" value="Ect2"/>
</dbReference>
<dbReference type="InterPro" id="IPR000219">
    <property type="entry name" value="DH_dom"/>
</dbReference>
<feature type="compositionally biased region" description="Low complexity" evidence="2">
    <location>
        <begin position="818"/>
        <end position="835"/>
    </location>
</feature>